<dbReference type="EMBL" id="NPIC01000011">
    <property type="protein sequence ID" value="RDL31802.1"/>
    <property type="molecule type" value="Genomic_DNA"/>
</dbReference>
<accession>A0A370TC38</accession>
<organism evidence="2 3">
    <name type="scientific">Venustampulla echinocandica</name>
    <dbReference type="NCBI Taxonomy" id="2656787"/>
    <lineage>
        <taxon>Eukaryota</taxon>
        <taxon>Fungi</taxon>
        <taxon>Dikarya</taxon>
        <taxon>Ascomycota</taxon>
        <taxon>Pezizomycotina</taxon>
        <taxon>Leotiomycetes</taxon>
        <taxon>Helotiales</taxon>
        <taxon>Pleuroascaceae</taxon>
        <taxon>Venustampulla</taxon>
    </lineage>
</organism>
<dbReference type="Proteomes" id="UP000254866">
    <property type="component" value="Unassembled WGS sequence"/>
</dbReference>
<dbReference type="OrthoDB" id="5362512at2759"/>
<protein>
    <recommendedName>
        <fullName evidence="1">Heterokaryon incompatibility domain-containing protein</fullName>
    </recommendedName>
</protein>
<dbReference type="PANTHER" id="PTHR33112:SF10">
    <property type="entry name" value="TOL"/>
    <property type="match status" value="1"/>
</dbReference>
<evidence type="ECO:0000259" key="1">
    <source>
        <dbReference type="Pfam" id="PF06985"/>
    </source>
</evidence>
<dbReference type="AlphaFoldDB" id="A0A370TC38"/>
<sequence>MHSSEDWERIFLDVSILKSQVQFRISRVIDGPAAEAASDDQNTGSKSSLTRAAKWLRECISEHDNCNQINSPREWTPHRLLDVRSRYPFADVIKLEHTEGWQTPVRYAALSHCWGDIQPLRLLQSNLHTLVHGISLGDLPRSFQDAVHTVRRLGIKYLWIDSLCIIQDSKKDWDIESSLMTYVYGGSMLNIAAAASNNCTGGLFQNRPSSYLGPCQFSVAIRDRASILRYQLYDENLWNAEFETAKLNTRAWVVQERMLSPRTLAFTKTQLFWECRRKRACDEFPSGYPVEYFDKPPITFKLPSLDSKLKTQALIGREDSRLGKNLTVQLSLAWHNLVMLYSRQNISFEQDKLVAISGLAIVFAQQVRGQYLAGLWRPTLLDDLLWEASTCKHPRRRSLTYRSPSWSWASMECPVDYIIGRVMSNRVKVVDVNVQTIMGNSEWGGVKGGYLRLQGNLFPNLCAVFNRDLERFSLEKRGINRTIPVAGCIPDERAHQDGNVANIELGLLCLPLVSYVNATWAMGYSCEFRGLVLLQARGQSRGHYQRWGVFEVQHSTFFEDSNNQASSEWYVDREEGIIVII</sequence>
<gene>
    <name evidence="2" type="ORF">BP5553_09204</name>
</gene>
<dbReference type="RefSeq" id="XP_031865734.1">
    <property type="nucleotide sequence ID" value="XM_032017827.1"/>
</dbReference>
<dbReference type="Pfam" id="PF06985">
    <property type="entry name" value="HET"/>
    <property type="match status" value="1"/>
</dbReference>
<evidence type="ECO:0000313" key="3">
    <source>
        <dbReference type="Proteomes" id="UP000254866"/>
    </source>
</evidence>
<dbReference type="InterPro" id="IPR010730">
    <property type="entry name" value="HET"/>
</dbReference>
<comment type="caution">
    <text evidence="2">The sequence shown here is derived from an EMBL/GenBank/DDBJ whole genome shotgun (WGS) entry which is preliminary data.</text>
</comment>
<feature type="domain" description="Heterokaryon incompatibility" evidence="1">
    <location>
        <begin position="107"/>
        <end position="256"/>
    </location>
</feature>
<reference evidence="2 3" key="1">
    <citation type="journal article" date="2018" name="IMA Fungus">
        <title>IMA Genome-F 9: Draft genome sequence of Annulohypoxylon stygium, Aspergillus mulundensis, Berkeleyomyces basicola (syn. Thielaviopsis basicola), Ceratocystis smalleyi, two Cercospora beticola strains, Coleophoma cylindrospora, Fusarium fracticaudum, Phialophora cf. hyalina, and Morchella septimelata.</title>
        <authorList>
            <person name="Wingfield B.D."/>
            <person name="Bills G.F."/>
            <person name="Dong Y."/>
            <person name="Huang W."/>
            <person name="Nel W.J."/>
            <person name="Swalarsk-Parry B.S."/>
            <person name="Vaghefi N."/>
            <person name="Wilken P.M."/>
            <person name="An Z."/>
            <person name="de Beer Z.W."/>
            <person name="De Vos L."/>
            <person name="Chen L."/>
            <person name="Duong T.A."/>
            <person name="Gao Y."/>
            <person name="Hammerbacher A."/>
            <person name="Kikkert J.R."/>
            <person name="Li Y."/>
            <person name="Li H."/>
            <person name="Li K."/>
            <person name="Li Q."/>
            <person name="Liu X."/>
            <person name="Ma X."/>
            <person name="Naidoo K."/>
            <person name="Pethybridge S.J."/>
            <person name="Sun J."/>
            <person name="Steenkamp E.T."/>
            <person name="van der Nest M.A."/>
            <person name="van Wyk S."/>
            <person name="Wingfield M.J."/>
            <person name="Xiong C."/>
            <person name="Yue Q."/>
            <person name="Zhang X."/>
        </authorList>
    </citation>
    <scope>NUCLEOTIDE SEQUENCE [LARGE SCALE GENOMIC DNA]</scope>
    <source>
        <strain evidence="2 3">BP 5553</strain>
    </source>
</reference>
<dbReference type="STRING" id="2656787.A0A370TC38"/>
<name>A0A370TC38_9HELO</name>
<dbReference type="GeneID" id="43602053"/>
<dbReference type="PANTHER" id="PTHR33112">
    <property type="entry name" value="DOMAIN PROTEIN, PUTATIVE-RELATED"/>
    <property type="match status" value="1"/>
</dbReference>
<keyword evidence="3" id="KW-1185">Reference proteome</keyword>
<proteinExistence type="predicted"/>
<evidence type="ECO:0000313" key="2">
    <source>
        <dbReference type="EMBL" id="RDL31802.1"/>
    </source>
</evidence>